<dbReference type="InterPro" id="IPR019630">
    <property type="entry name" value="DUF2496_YbaM-rel"/>
</dbReference>
<dbReference type="NCBIfam" id="NF008266">
    <property type="entry name" value="PRK11038.1"/>
    <property type="match status" value="1"/>
</dbReference>
<evidence type="ECO:0000313" key="1">
    <source>
        <dbReference type="EMBL" id="CED71086.1"/>
    </source>
</evidence>
<name>A0A090IKA5_9GAMM</name>
<dbReference type="STRING" id="80852.AWOD_I_0996"/>
<dbReference type="Proteomes" id="UP000032427">
    <property type="component" value="Chromosome 1"/>
</dbReference>
<accession>A0A090IKA5</accession>
<dbReference type="EMBL" id="LN554846">
    <property type="protein sequence ID" value="CED71086.1"/>
    <property type="molecule type" value="Genomic_DNA"/>
</dbReference>
<organism evidence="1 2">
    <name type="scientific">Aliivibrio wodanis</name>
    <dbReference type="NCBI Taxonomy" id="80852"/>
    <lineage>
        <taxon>Bacteria</taxon>
        <taxon>Pseudomonadati</taxon>
        <taxon>Pseudomonadota</taxon>
        <taxon>Gammaproteobacteria</taxon>
        <taxon>Vibrionales</taxon>
        <taxon>Vibrionaceae</taxon>
        <taxon>Aliivibrio</taxon>
    </lineage>
</organism>
<dbReference type="HOGENOM" id="CLU_202424_0_1_6"/>
<protein>
    <recommendedName>
        <fullName evidence="3">Primosomal protein</fullName>
    </recommendedName>
</protein>
<sequence length="70" mass="7951">MIKHSKHIEAEATLEVEQITTPSPLDNAPDEIKLAVDLIYLLEKNNVDKDTVIKALEIVLNDFKKTRHLS</sequence>
<proteinExistence type="predicted"/>
<evidence type="ECO:0000313" key="2">
    <source>
        <dbReference type="Proteomes" id="UP000032427"/>
    </source>
</evidence>
<dbReference type="KEGG" id="awd:AWOD_I_0996"/>
<dbReference type="Pfam" id="PF10689">
    <property type="entry name" value="DUF2496"/>
    <property type="match status" value="1"/>
</dbReference>
<dbReference type="PATRIC" id="fig|80852.17.peg.1016"/>
<reference evidence="2" key="1">
    <citation type="submission" date="2014-09" db="EMBL/GenBank/DDBJ databases">
        <authorList>
            <person name="Hjerde E."/>
        </authorList>
    </citation>
    <scope>NUCLEOTIDE SEQUENCE [LARGE SCALE GENOMIC DNA]</scope>
    <source>
        <strain evidence="2">06/09/139</strain>
    </source>
</reference>
<evidence type="ECO:0008006" key="3">
    <source>
        <dbReference type="Google" id="ProtNLM"/>
    </source>
</evidence>
<keyword evidence="2" id="KW-1185">Reference proteome</keyword>
<gene>
    <name evidence="1" type="ORF">AWOD_I_0996</name>
</gene>
<dbReference type="OrthoDB" id="6197868at2"/>
<dbReference type="AlphaFoldDB" id="A0A090IKA5"/>